<organism evidence="1 2">
    <name type="scientific">Puccinia striiformis f. sp. tritici</name>
    <dbReference type="NCBI Taxonomy" id="168172"/>
    <lineage>
        <taxon>Eukaryota</taxon>
        <taxon>Fungi</taxon>
        <taxon>Dikarya</taxon>
        <taxon>Basidiomycota</taxon>
        <taxon>Pucciniomycotina</taxon>
        <taxon>Pucciniomycetes</taxon>
        <taxon>Pucciniales</taxon>
        <taxon>Pucciniaceae</taxon>
        <taxon>Puccinia</taxon>
    </lineage>
</organism>
<sequence>MQSFKPESVTYYGKVTGVNDVSIALRLDPRSISTTTSEDKKDDTERKGDDDGGEEGEEWFDEEEQEEERMVDVKETITARHRRSFARDLSGLSRLNPVTGNEKLFLTLVNSNLSHLEPPVLRRQ</sequence>
<accession>A0ACC0EQ61</accession>
<evidence type="ECO:0000313" key="1">
    <source>
        <dbReference type="EMBL" id="KAI7957596.1"/>
    </source>
</evidence>
<name>A0ACC0EQ61_9BASI</name>
<dbReference type="Proteomes" id="UP001060170">
    <property type="component" value="Chromosome 4"/>
</dbReference>
<reference evidence="2" key="1">
    <citation type="journal article" date="2018" name="BMC Genomics">
        <title>Genomic insights into host adaptation between the wheat stripe rust pathogen (Puccinia striiformis f. sp. tritici) and the barley stripe rust pathogen (Puccinia striiformis f. sp. hordei).</title>
        <authorList>
            <person name="Xia C."/>
            <person name="Wang M."/>
            <person name="Yin C."/>
            <person name="Cornejo O.E."/>
            <person name="Hulbert S.H."/>
            <person name="Chen X."/>
        </authorList>
    </citation>
    <scope>NUCLEOTIDE SEQUENCE [LARGE SCALE GENOMIC DNA]</scope>
    <source>
        <strain evidence="2">93-210</strain>
    </source>
</reference>
<comment type="caution">
    <text evidence="1">The sequence shown here is derived from an EMBL/GenBank/DDBJ whole genome shotgun (WGS) entry which is preliminary data.</text>
</comment>
<proteinExistence type="predicted"/>
<dbReference type="EMBL" id="CM045868">
    <property type="protein sequence ID" value="KAI7957596.1"/>
    <property type="molecule type" value="Genomic_DNA"/>
</dbReference>
<keyword evidence="2" id="KW-1185">Reference proteome</keyword>
<gene>
    <name evidence="1" type="ORF">MJO28_004691</name>
</gene>
<protein>
    <submittedName>
        <fullName evidence="1">Uncharacterized protein</fullName>
    </submittedName>
</protein>
<evidence type="ECO:0000313" key="2">
    <source>
        <dbReference type="Proteomes" id="UP001060170"/>
    </source>
</evidence>
<reference evidence="1 2" key="3">
    <citation type="journal article" date="2022" name="Microbiol. Spectr.">
        <title>Folding features and dynamics of 3D genome architecture in plant fungal pathogens.</title>
        <authorList>
            <person name="Xia C."/>
        </authorList>
    </citation>
    <scope>NUCLEOTIDE SEQUENCE [LARGE SCALE GENOMIC DNA]</scope>
    <source>
        <strain evidence="1 2">93-210</strain>
    </source>
</reference>
<reference evidence="2" key="2">
    <citation type="journal article" date="2018" name="Mol. Plant Microbe Interact.">
        <title>Genome sequence resources for the wheat stripe rust pathogen (Puccinia striiformis f. sp. tritici) and the barley stripe rust pathogen (Puccinia striiformis f. sp. hordei).</title>
        <authorList>
            <person name="Xia C."/>
            <person name="Wang M."/>
            <person name="Yin C."/>
            <person name="Cornejo O.E."/>
            <person name="Hulbert S.H."/>
            <person name="Chen X."/>
        </authorList>
    </citation>
    <scope>NUCLEOTIDE SEQUENCE [LARGE SCALE GENOMIC DNA]</scope>
    <source>
        <strain evidence="2">93-210</strain>
    </source>
</reference>